<keyword evidence="7" id="KW-0067">ATP-binding</keyword>
<dbReference type="AlphaFoldDB" id="C0GCZ6"/>
<dbReference type="GO" id="GO:0006281">
    <property type="term" value="P:DNA repair"/>
    <property type="evidence" value="ECO:0007669"/>
    <property type="project" value="UniProtKB-KW"/>
</dbReference>
<dbReference type="GO" id="GO:0003677">
    <property type="term" value="F:DNA binding"/>
    <property type="evidence" value="ECO:0007669"/>
    <property type="project" value="UniProtKB-KW"/>
</dbReference>
<keyword evidence="4" id="KW-0378">Hydrolase</keyword>
<proteinExistence type="predicted"/>
<dbReference type="SUPFAM" id="SSF52540">
    <property type="entry name" value="P-loop containing nucleoside triphosphate hydrolases"/>
    <property type="match status" value="1"/>
</dbReference>
<sequence>MNILLKTLAQICRTHKIQEKLLLCNTLSTGHQLLESLSKENVPWLNLRPVTPLELATEQAKPMLLTKNITIPTEGQLLFLLEEILQQMRANSQLQYFAELHNQNSLTRVLYPTIKELRLTGITASQLNESSFVDPCKGQEIITVLTLWEEKLSSLNWADAATIYNIALQTKTNSSPYYLIPEDLDLSPLELTFVKHLTSHKQIILPQDPVLNHSHSHTFTTPQPTPQSPLSWLFDPQNSPQPPELTILRAYGQTNEIRQVLRHLQQENIPLDNAVVCHTSTKYIPLILTITASQNIPVTFAEGIPLGFTRPGRFTLQLIRWIEERYTSLILHQLMTSGDMRLTSATTQARLLRQANIGWERSRYIPCTESLHQSILQKATAATNEGNDPYAQYLHQQAEHVSTLKQTLTQIFSRIPDATDGNVSFPKLCRGISQTTSTYARISSPTDGLALAAIQDTLTEAAHAFSGTLPLREALRRLHQVLDTLHTAASPPKPGHLHITGLNQAAFTHRPVTFMVGLDANFPGSGLQDPVLLDQEREQIHPELSLLTHEPAKRQYRLARYLSSRRGQIILSYPSYDTVEGRHTSPAAILLQAHRLQTNNPTADYSALQESLTTPAGFLAPSPDQFTTLEEWWLTTTLKNLSAHNINTVTACYPHIASGLEAHQHRAGTDFTPYDGRVDPDLDRDPRISQTLTLSATQFENLANCPFGYFLRYVLRIQPPEDAEYDPGTWLDPLTRGSLLHDIYCTYLRQTHNPDNPQPPNKQTLLSIAEDLINQTKQTLPPPSDMVFEHEKEELLRGLEVFWRVEESAQTKPAFFEVPFGFGQQEAEEAGLGLSEPVTVTLSDGKEIRIRGRIDRIDYGTAENLYQVWDFKTGSTYGYEEQAVFKQGRQIQHALYAFAAEAILKQSGTDHNAKVEASGYLFPTDKGEGQRFARLQANRHQILELLSQGLDIVATGTFCATDDQNRCTFCDFKIVCRHPQASIQAKEKKEHPDLDAWRGLEDYE</sequence>
<keyword evidence="3" id="KW-0227">DNA damage</keyword>
<evidence type="ECO:0000256" key="8">
    <source>
        <dbReference type="ARBA" id="ARBA00023125"/>
    </source>
</evidence>
<keyword evidence="6" id="KW-0269">Exonuclease</keyword>
<keyword evidence="2" id="KW-0547">Nucleotide-binding</keyword>
<evidence type="ECO:0000256" key="6">
    <source>
        <dbReference type="ARBA" id="ARBA00022839"/>
    </source>
</evidence>
<evidence type="ECO:0000256" key="3">
    <source>
        <dbReference type="ARBA" id="ARBA00022763"/>
    </source>
</evidence>
<keyword evidence="12" id="KW-1185">Reference proteome</keyword>
<evidence type="ECO:0000256" key="7">
    <source>
        <dbReference type="ARBA" id="ARBA00022840"/>
    </source>
</evidence>
<reference evidence="11 12" key="1">
    <citation type="submission" date="2009-02" db="EMBL/GenBank/DDBJ databases">
        <title>Sequencing of the draft genome and assembly of Dethiobacter alkaliphilus AHT 1.</title>
        <authorList>
            <consortium name="US DOE Joint Genome Institute (JGI-PGF)"/>
            <person name="Lucas S."/>
            <person name="Copeland A."/>
            <person name="Lapidus A."/>
            <person name="Glavina del Rio T."/>
            <person name="Dalin E."/>
            <person name="Tice H."/>
            <person name="Bruce D."/>
            <person name="Goodwin L."/>
            <person name="Pitluck S."/>
            <person name="Larimer F."/>
            <person name="Land M.L."/>
            <person name="Hauser L."/>
            <person name="Muyzer G."/>
        </authorList>
    </citation>
    <scope>NUCLEOTIDE SEQUENCE [LARGE SCALE GENOMIC DNA]</scope>
    <source>
        <strain evidence="11 12">AHT 1</strain>
    </source>
</reference>
<name>C0GCZ6_DETAL</name>
<dbReference type="Gene3D" id="3.40.50.300">
    <property type="entry name" value="P-loop containing nucleotide triphosphate hydrolases"/>
    <property type="match status" value="1"/>
</dbReference>
<dbReference type="RefSeq" id="WP_008514273.1">
    <property type="nucleotide sequence ID" value="NZ_ACJM01000001.1"/>
</dbReference>
<feature type="domain" description="PD-(D/E)XK endonuclease-like" evidence="10">
    <location>
        <begin position="693"/>
        <end position="977"/>
    </location>
</feature>
<dbReference type="PANTHER" id="PTHR30591">
    <property type="entry name" value="RECBCD ENZYME SUBUNIT RECC"/>
    <property type="match status" value="1"/>
</dbReference>
<dbReference type="GO" id="GO:0005524">
    <property type="term" value="F:ATP binding"/>
    <property type="evidence" value="ECO:0007669"/>
    <property type="project" value="UniProtKB-KW"/>
</dbReference>
<comment type="caution">
    <text evidence="11">The sequence shown here is derived from an EMBL/GenBank/DDBJ whole genome shotgun (WGS) entry which is preliminary data.</text>
</comment>
<dbReference type="InterPro" id="IPR038726">
    <property type="entry name" value="PDDEXK_AddAB-type"/>
</dbReference>
<evidence type="ECO:0000256" key="2">
    <source>
        <dbReference type="ARBA" id="ARBA00022741"/>
    </source>
</evidence>
<dbReference type="InterPro" id="IPR011604">
    <property type="entry name" value="PDDEXK-like_dom_sf"/>
</dbReference>
<dbReference type="GO" id="GO:0006310">
    <property type="term" value="P:DNA recombination"/>
    <property type="evidence" value="ECO:0007669"/>
    <property type="project" value="TreeGrafter"/>
</dbReference>
<evidence type="ECO:0000259" key="10">
    <source>
        <dbReference type="Pfam" id="PF12705"/>
    </source>
</evidence>
<evidence type="ECO:0000256" key="9">
    <source>
        <dbReference type="ARBA" id="ARBA00023204"/>
    </source>
</evidence>
<dbReference type="STRING" id="555088.DealDRAFT_0355"/>
<evidence type="ECO:0000313" key="11">
    <source>
        <dbReference type="EMBL" id="EEG79081.1"/>
    </source>
</evidence>
<evidence type="ECO:0000313" key="12">
    <source>
        <dbReference type="Proteomes" id="UP000006443"/>
    </source>
</evidence>
<dbReference type="GO" id="GO:0004386">
    <property type="term" value="F:helicase activity"/>
    <property type="evidence" value="ECO:0007669"/>
    <property type="project" value="UniProtKB-KW"/>
</dbReference>
<keyword evidence="9" id="KW-0234">DNA repair</keyword>
<evidence type="ECO:0000256" key="4">
    <source>
        <dbReference type="ARBA" id="ARBA00022801"/>
    </source>
</evidence>
<organism evidence="11 12">
    <name type="scientific">Dethiobacter alkaliphilus AHT 1</name>
    <dbReference type="NCBI Taxonomy" id="555088"/>
    <lineage>
        <taxon>Bacteria</taxon>
        <taxon>Bacillati</taxon>
        <taxon>Bacillota</taxon>
        <taxon>Dethiobacteria</taxon>
        <taxon>Dethiobacterales</taxon>
        <taxon>Dethiobacteraceae</taxon>
        <taxon>Dethiobacter</taxon>
    </lineage>
</organism>
<dbReference type="PANTHER" id="PTHR30591:SF1">
    <property type="entry name" value="RECBCD ENZYME SUBUNIT RECC"/>
    <property type="match status" value="1"/>
</dbReference>
<dbReference type="Gene3D" id="3.90.320.10">
    <property type="match status" value="1"/>
</dbReference>
<gene>
    <name evidence="11" type="ORF">DealDRAFT_0355</name>
</gene>
<dbReference type="OrthoDB" id="9758506at2"/>
<keyword evidence="8" id="KW-0238">DNA-binding</keyword>
<keyword evidence="1" id="KW-0540">Nuclease</keyword>
<keyword evidence="5" id="KW-0347">Helicase</keyword>
<dbReference type="Proteomes" id="UP000006443">
    <property type="component" value="Unassembled WGS sequence"/>
</dbReference>
<accession>C0GCZ6</accession>
<evidence type="ECO:0000256" key="5">
    <source>
        <dbReference type="ARBA" id="ARBA00022806"/>
    </source>
</evidence>
<dbReference type="EMBL" id="ACJM01000001">
    <property type="protein sequence ID" value="EEG79081.1"/>
    <property type="molecule type" value="Genomic_DNA"/>
</dbReference>
<dbReference type="GO" id="GO:0004527">
    <property type="term" value="F:exonuclease activity"/>
    <property type="evidence" value="ECO:0007669"/>
    <property type="project" value="UniProtKB-KW"/>
</dbReference>
<dbReference type="Pfam" id="PF12705">
    <property type="entry name" value="PDDEXK_1"/>
    <property type="match status" value="1"/>
</dbReference>
<dbReference type="eggNOG" id="COG3857">
    <property type="taxonomic scope" value="Bacteria"/>
</dbReference>
<protein>
    <submittedName>
        <fullName evidence="11">ATP-dependent nuclease subunit B-like protein</fullName>
    </submittedName>
</protein>
<dbReference type="InterPro" id="IPR027417">
    <property type="entry name" value="P-loop_NTPase"/>
</dbReference>
<evidence type="ECO:0000256" key="1">
    <source>
        <dbReference type="ARBA" id="ARBA00022722"/>
    </source>
</evidence>